<protein>
    <recommendedName>
        <fullName evidence="11">Tryptophan synthase beta chain</fullName>
        <ecNumber evidence="11">4.2.1.20</ecNumber>
    </recommendedName>
</protein>
<dbReference type="GO" id="GO:0004834">
    <property type="term" value="F:tryptophan synthase activity"/>
    <property type="evidence" value="ECO:0007669"/>
    <property type="project" value="UniProtKB-EC"/>
</dbReference>
<dbReference type="InterPro" id="IPR006654">
    <property type="entry name" value="Trp_synth_beta"/>
</dbReference>
<evidence type="ECO:0000256" key="9">
    <source>
        <dbReference type="ARBA" id="ARBA00023239"/>
    </source>
</evidence>
<comment type="catalytic activity">
    <reaction evidence="10 11">
        <text>(1S,2R)-1-C-(indol-3-yl)glycerol 3-phosphate + L-serine = D-glyceraldehyde 3-phosphate + L-tryptophan + H2O</text>
        <dbReference type="Rhea" id="RHEA:10532"/>
        <dbReference type="ChEBI" id="CHEBI:15377"/>
        <dbReference type="ChEBI" id="CHEBI:33384"/>
        <dbReference type="ChEBI" id="CHEBI:57912"/>
        <dbReference type="ChEBI" id="CHEBI:58866"/>
        <dbReference type="ChEBI" id="CHEBI:59776"/>
        <dbReference type="EC" id="4.2.1.20"/>
    </reaction>
</comment>
<keyword evidence="8 11" id="KW-0057">Aromatic amino acid biosynthesis</keyword>
<comment type="function">
    <text evidence="11">The beta subunit is responsible for the synthesis of L-tryptophan from indole and L-serine.</text>
</comment>
<dbReference type="InterPro" id="IPR006653">
    <property type="entry name" value="Trp_synth_b_CS"/>
</dbReference>
<dbReference type="PANTHER" id="PTHR48077:SF3">
    <property type="entry name" value="TRYPTOPHAN SYNTHASE"/>
    <property type="match status" value="1"/>
</dbReference>
<feature type="domain" description="Tryptophan synthase beta chain-like PALP" evidence="12">
    <location>
        <begin position="49"/>
        <end position="368"/>
    </location>
</feature>
<dbReference type="Pfam" id="PF00291">
    <property type="entry name" value="PALP"/>
    <property type="match status" value="1"/>
</dbReference>
<evidence type="ECO:0000256" key="1">
    <source>
        <dbReference type="ARBA" id="ARBA00001933"/>
    </source>
</evidence>
<evidence type="ECO:0000256" key="10">
    <source>
        <dbReference type="ARBA" id="ARBA00049047"/>
    </source>
</evidence>
<dbReference type="CDD" id="cd06446">
    <property type="entry name" value="Trp-synth_B"/>
    <property type="match status" value="1"/>
</dbReference>
<keyword evidence="6 11" id="KW-0822">Tryptophan biosynthesis</keyword>
<dbReference type="InterPro" id="IPR001926">
    <property type="entry name" value="TrpB-like_PALP"/>
</dbReference>
<evidence type="ECO:0000313" key="14">
    <source>
        <dbReference type="Proteomes" id="UP001209076"/>
    </source>
</evidence>
<dbReference type="InterPro" id="IPR036052">
    <property type="entry name" value="TrpB-like_PALP_sf"/>
</dbReference>
<dbReference type="RefSeq" id="WP_262096866.1">
    <property type="nucleotide sequence ID" value="NZ_JAOEGN010000016.1"/>
</dbReference>
<dbReference type="EC" id="4.2.1.20" evidence="11"/>
<dbReference type="Gene3D" id="3.40.50.1100">
    <property type="match status" value="2"/>
</dbReference>
<gene>
    <name evidence="11 13" type="primary">trpB</name>
    <name evidence="13" type="ORF">N7603_07745</name>
</gene>
<evidence type="ECO:0000256" key="8">
    <source>
        <dbReference type="ARBA" id="ARBA00023141"/>
    </source>
</evidence>
<comment type="cofactor">
    <cofactor evidence="1 11">
        <name>pyridoxal 5'-phosphate</name>
        <dbReference type="ChEBI" id="CHEBI:597326"/>
    </cofactor>
</comment>
<comment type="subunit">
    <text evidence="4 11">Tetramer of two alpha and two beta chains.</text>
</comment>
<keyword evidence="5 11" id="KW-0028">Amino-acid biosynthesis</keyword>
<name>A0ABT2PX62_9MOLU</name>
<dbReference type="HAMAP" id="MF_00133">
    <property type="entry name" value="Trp_synth_beta"/>
    <property type="match status" value="1"/>
</dbReference>
<comment type="pathway">
    <text evidence="2 11">Amino-acid biosynthesis; L-tryptophan biosynthesis; L-tryptophan from chorismate: step 5/5.</text>
</comment>
<accession>A0ABT2PX62</accession>
<dbReference type="Proteomes" id="UP001209076">
    <property type="component" value="Unassembled WGS sequence"/>
</dbReference>
<dbReference type="PANTHER" id="PTHR48077">
    <property type="entry name" value="TRYPTOPHAN SYNTHASE-RELATED"/>
    <property type="match status" value="1"/>
</dbReference>
<feature type="modified residue" description="N6-(pyridoxal phosphate)lysine" evidence="11">
    <location>
        <position position="82"/>
    </location>
</feature>
<evidence type="ECO:0000256" key="5">
    <source>
        <dbReference type="ARBA" id="ARBA00022605"/>
    </source>
</evidence>
<comment type="caution">
    <text evidence="13">The sequence shown here is derived from an EMBL/GenBank/DDBJ whole genome shotgun (WGS) entry which is preliminary data.</text>
</comment>
<dbReference type="InterPro" id="IPR023026">
    <property type="entry name" value="Trp_synth_beta/beta-like"/>
</dbReference>
<reference evidence="14" key="1">
    <citation type="submission" date="2023-07" db="EMBL/GenBank/DDBJ databases">
        <title>Novel Mycoplasma species identified in domestic and wild animals.</title>
        <authorList>
            <person name="Volokhov D.V."/>
            <person name="Furtak V.A."/>
            <person name="Zagorodnyaya T.A."/>
        </authorList>
    </citation>
    <scope>NUCLEOTIDE SEQUENCE [LARGE SCALE GENOMIC DNA]</scope>
    <source>
        <strain evidence="14">92-19</strain>
    </source>
</reference>
<dbReference type="SUPFAM" id="SSF53686">
    <property type="entry name" value="Tryptophan synthase beta subunit-like PLP-dependent enzymes"/>
    <property type="match status" value="1"/>
</dbReference>
<evidence type="ECO:0000256" key="7">
    <source>
        <dbReference type="ARBA" id="ARBA00022898"/>
    </source>
</evidence>
<evidence type="ECO:0000256" key="6">
    <source>
        <dbReference type="ARBA" id="ARBA00022822"/>
    </source>
</evidence>
<organism evidence="13 14">
    <name type="scientific">Paracholeplasma vituli</name>
    <dbReference type="NCBI Taxonomy" id="69473"/>
    <lineage>
        <taxon>Bacteria</taxon>
        <taxon>Bacillati</taxon>
        <taxon>Mycoplasmatota</taxon>
        <taxon>Mollicutes</taxon>
        <taxon>Acholeplasmatales</taxon>
        <taxon>Acholeplasmataceae</taxon>
        <taxon>Paracholeplasma</taxon>
    </lineage>
</organism>
<keyword evidence="7 11" id="KW-0663">Pyridoxal phosphate</keyword>
<evidence type="ECO:0000256" key="11">
    <source>
        <dbReference type="HAMAP-Rule" id="MF_00133"/>
    </source>
</evidence>
<dbReference type="PIRSF" id="PIRSF001413">
    <property type="entry name" value="Trp_syn_beta"/>
    <property type="match status" value="1"/>
</dbReference>
<keyword evidence="9 11" id="KW-0456">Lyase</keyword>
<keyword evidence="14" id="KW-1185">Reference proteome</keyword>
<comment type="similarity">
    <text evidence="3 11">Belongs to the TrpB family.</text>
</comment>
<evidence type="ECO:0000259" key="12">
    <source>
        <dbReference type="Pfam" id="PF00291"/>
    </source>
</evidence>
<sequence>MEFGRFGGQFVPEKILVAVKKVEKAYEEAMQDPMFMQTYREYLKDYVGRPSLLYEAKRLTETLGGARIFLKREDLNHTGAHKINNVLGQALLAKRMGIRKLIAETGAGQHGVATATVAALLNMDCEIHMGAVDVEKQSLNVYRMRMLGAKVVVVEEGLKTLKEAVDSALITWANDLENTFYLIGSAVGPHPYPTMVREFQKVIGEEIKAQLQEKEQRLPDYVVACVGGGSNAIGAFYDFIQNPSVKLIGVEAAGDGIDTKRHAATMTKGQTGIIHGMQTKVLLDPDGSISEVYSISAGLDYPGVGPEHSYLESINRVQYVAINDQEAVDAFIKLTQTEGIIPAIESGHAVAYALKLAPSLPKENILVINLSGRGDKDVKQVARFLSETLID</sequence>
<dbReference type="EMBL" id="JAOEGN010000016">
    <property type="protein sequence ID" value="MCU0105550.1"/>
    <property type="molecule type" value="Genomic_DNA"/>
</dbReference>
<evidence type="ECO:0000313" key="13">
    <source>
        <dbReference type="EMBL" id="MCU0105550.1"/>
    </source>
</evidence>
<evidence type="ECO:0000256" key="3">
    <source>
        <dbReference type="ARBA" id="ARBA00009982"/>
    </source>
</evidence>
<evidence type="ECO:0000256" key="2">
    <source>
        <dbReference type="ARBA" id="ARBA00004733"/>
    </source>
</evidence>
<proteinExistence type="inferred from homology"/>
<evidence type="ECO:0000256" key="4">
    <source>
        <dbReference type="ARBA" id="ARBA00011270"/>
    </source>
</evidence>
<dbReference type="PROSITE" id="PS00168">
    <property type="entry name" value="TRP_SYNTHASE_BETA"/>
    <property type="match status" value="1"/>
</dbReference>
<dbReference type="NCBIfam" id="TIGR00263">
    <property type="entry name" value="trpB"/>
    <property type="match status" value="1"/>
</dbReference>